<dbReference type="SUPFAM" id="SSF48264">
    <property type="entry name" value="Cytochrome P450"/>
    <property type="match status" value="1"/>
</dbReference>
<dbReference type="GO" id="GO:0020037">
    <property type="term" value="F:heme binding"/>
    <property type="evidence" value="ECO:0007669"/>
    <property type="project" value="InterPro"/>
</dbReference>
<proteinExistence type="inferred from homology"/>
<evidence type="ECO:0000313" key="9">
    <source>
        <dbReference type="EnsemblPlants" id="AET6Gv20268500.3"/>
    </source>
</evidence>
<evidence type="ECO:0000256" key="6">
    <source>
        <dbReference type="ARBA" id="ARBA00023004"/>
    </source>
</evidence>
<dbReference type="PANTHER" id="PTHR47955">
    <property type="entry name" value="CYTOCHROME P450 FAMILY 71 PROTEIN"/>
    <property type="match status" value="1"/>
</dbReference>
<feature type="compositionally biased region" description="Basic and acidic residues" evidence="8">
    <location>
        <begin position="203"/>
        <end position="217"/>
    </location>
</feature>
<feature type="compositionally biased region" description="Gly residues" evidence="8">
    <location>
        <begin position="189"/>
        <end position="199"/>
    </location>
</feature>
<comment type="cofactor">
    <cofactor evidence="1">
        <name>heme</name>
        <dbReference type="ChEBI" id="CHEBI:30413"/>
    </cofactor>
</comment>
<reference evidence="9" key="3">
    <citation type="journal article" date="2017" name="Nature">
        <title>Genome sequence of the progenitor of the wheat D genome Aegilops tauschii.</title>
        <authorList>
            <person name="Luo M.C."/>
            <person name="Gu Y.Q."/>
            <person name="Puiu D."/>
            <person name="Wang H."/>
            <person name="Twardziok S.O."/>
            <person name="Deal K.R."/>
            <person name="Huo N."/>
            <person name="Zhu T."/>
            <person name="Wang L."/>
            <person name="Wang Y."/>
            <person name="McGuire P.E."/>
            <person name="Liu S."/>
            <person name="Long H."/>
            <person name="Ramasamy R.K."/>
            <person name="Rodriguez J.C."/>
            <person name="Van S.L."/>
            <person name="Yuan L."/>
            <person name="Wang Z."/>
            <person name="Xia Z."/>
            <person name="Xiao L."/>
            <person name="Anderson O.D."/>
            <person name="Ouyang S."/>
            <person name="Liang Y."/>
            <person name="Zimin A.V."/>
            <person name="Pertea G."/>
            <person name="Qi P."/>
            <person name="Bennetzen J.L."/>
            <person name="Dai X."/>
            <person name="Dawson M.W."/>
            <person name="Muller H.G."/>
            <person name="Kugler K."/>
            <person name="Rivarola-Duarte L."/>
            <person name="Spannagl M."/>
            <person name="Mayer K.F.X."/>
            <person name="Lu F.H."/>
            <person name="Bevan M.W."/>
            <person name="Leroy P."/>
            <person name="Li P."/>
            <person name="You F.M."/>
            <person name="Sun Q."/>
            <person name="Liu Z."/>
            <person name="Lyons E."/>
            <person name="Wicker T."/>
            <person name="Salzberg S.L."/>
            <person name="Devos K.M."/>
            <person name="Dvorak J."/>
        </authorList>
    </citation>
    <scope>NUCLEOTIDE SEQUENCE [LARGE SCALE GENOMIC DNA]</scope>
    <source>
        <strain evidence="9">cv. AL8/78</strain>
    </source>
</reference>
<dbReference type="EnsemblPlants" id="AET6Gv20268500.3">
    <property type="protein sequence ID" value="AET6Gv20268500.3"/>
    <property type="gene ID" value="AET6Gv20268500"/>
</dbReference>
<keyword evidence="5" id="KW-0560">Oxidoreductase</keyword>
<dbReference type="Gene3D" id="1.10.630.10">
    <property type="entry name" value="Cytochrome P450"/>
    <property type="match status" value="1"/>
</dbReference>
<evidence type="ECO:0000256" key="3">
    <source>
        <dbReference type="ARBA" id="ARBA00022617"/>
    </source>
</evidence>
<dbReference type="GO" id="GO:0004497">
    <property type="term" value="F:monooxygenase activity"/>
    <property type="evidence" value="ECO:0007669"/>
    <property type="project" value="UniProtKB-KW"/>
</dbReference>
<keyword evidence="6" id="KW-0408">Iron</keyword>
<name>A0A453N824_AEGTS</name>
<dbReference type="GO" id="GO:0005506">
    <property type="term" value="F:iron ion binding"/>
    <property type="evidence" value="ECO:0007669"/>
    <property type="project" value="InterPro"/>
</dbReference>
<evidence type="ECO:0000256" key="2">
    <source>
        <dbReference type="ARBA" id="ARBA00010617"/>
    </source>
</evidence>
<dbReference type="PANTHER" id="PTHR47955:SF19">
    <property type="entry name" value="CYTOCHROME P450 71A9-LIKE ISOFORM X1"/>
    <property type="match status" value="1"/>
</dbReference>
<feature type="compositionally biased region" description="Low complexity" evidence="8">
    <location>
        <begin position="131"/>
        <end position="140"/>
    </location>
</feature>
<dbReference type="Proteomes" id="UP000015105">
    <property type="component" value="Chromosome 6D"/>
</dbReference>
<organism evidence="9 10">
    <name type="scientific">Aegilops tauschii subsp. strangulata</name>
    <name type="common">Goatgrass</name>
    <dbReference type="NCBI Taxonomy" id="200361"/>
    <lineage>
        <taxon>Eukaryota</taxon>
        <taxon>Viridiplantae</taxon>
        <taxon>Streptophyta</taxon>
        <taxon>Embryophyta</taxon>
        <taxon>Tracheophyta</taxon>
        <taxon>Spermatophyta</taxon>
        <taxon>Magnoliopsida</taxon>
        <taxon>Liliopsida</taxon>
        <taxon>Poales</taxon>
        <taxon>Poaceae</taxon>
        <taxon>BOP clade</taxon>
        <taxon>Pooideae</taxon>
        <taxon>Triticodae</taxon>
        <taxon>Triticeae</taxon>
        <taxon>Triticinae</taxon>
        <taxon>Aegilops</taxon>
    </lineage>
</organism>
<dbReference type="GO" id="GO:0016705">
    <property type="term" value="F:oxidoreductase activity, acting on paired donors, with incorporation or reduction of molecular oxygen"/>
    <property type="evidence" value="ECO:0007669"/>
    <property type="project" value="InterPro"/>
</dbReference>
<keyword evidence="3" id="KW-0349">Heme</keyword>
<evidence type="ECO:0000256" key="8">
    <source>
        <dbReference type="SAM" id="MobiDB-lite"/>
    </source>
</evidence>
<evidence type="ECO:0000313" key="10">
    <source>
        <dbReference type="Proteomes" id="UP000015105"/>
    </source>
</evidence>
<feature type="compositionally biased region" description="Basic and acidic residues" evidence="8">
    <location>
        <begin position="120"/>
        <end position="130"/>
    </location>
</feature>
<evidence type="ECO:0000256" key="4">
    <source>
        <dbReference type="ARBA" id="ARBA00022723"/>
    </source>
</evidence>
<evidence type="ECO:0000256" key="1">
    <source>
        <dbReference type="ARBA" id="ARBA00001971"/>
    </source>
</evidence>
<dbReference type="EnsemblPlants" id="AET6Gv20268500.2">
    <property type="protein sequence ID" value="AET6Gv20268500.2"/>
    <property type="gene ID" value="AET6Gv20268500"/>
</dbReference>
<dbReference type="Gramene" id="AET6Gv20268500.2">
    <property type="protein sequence ID" value="AET6Gv20268500.2"/>
    <property type="gene ID" value="AET6Gv20268500"/>
</dbReference>
<keyword evidence="10" id="KW-1185">Reference proteome</keyword>
<reference evidence="9" key="5">
    <citation type="journal article" date="2021" name="G3 (Bethesda)">
        <title>Aegilops tauschii genome assembly Aet v5.0 features greater sequence contiguity and improved annotation.</title>
        <authorList>
            <person name="Wang L."/>
            <person name="Zhu T."/>
            <person name="Rodriguez J.C."/>
            <person name="Deal K.R."/>
            <person name="Dubcovsky J."/>
            <person name="McGuire P.E."/>
            <person name="Lux T."/>
            <person name="Spannagl M."/>
            <person name="Mayer K.F.X."/>
            <person name="Baldrich P."/>
            <person name="Meyers B.C."/>
            <person name="Huo N."/>
            <person name="Gu Y.Q."/>
            <person name="Zhou H."/>
            <person name="Devos K.M."/>
            <person name="Bennetzen J.L."/>
            <person name="Unver T."/>
            <person name="Budak H."/>
            <person name="Gulick P.J."/>
            <person name="Galiba G."/>
            <person name="Kalapos B."/>
            <person name="Nelson D.R."/>
            <person name="Li P."/>
            <person name="You F.M."/>
            <person name="Luo M.C."/>
            <person name="Dvorak J."/>
        </authorList>
    </citation>
    <scope>NUCLEOTIDE SEQUENCE [LARGE SCALE GENOMIC DNA]</scope>
    <source>
        <strain evidence="9">cv. AL8/78</strain>
    </source>
</reference>
<reference evidence="10" key="2">
    <citation type="journal article" date="2017" name="Nat. Plants">
        <title>The Aegilops tauschii genome reveals multiple impacts of transposons.</title>
        <authorList>
            <person name="Zhao G."/>
            <person name="Zou C."/>
            <person name="Li K."/>
            <person name="Wang K."/>
            <person name="Li T."/>
            <person name="Gao L."/>
            <person name="Zhang X."/>
            <person name="Wang H."/>
            <person name="Yang Z."/>
            <person name="Liu X."/>
            <person name="Jiang W."/>
            <person name="Mao L."/>
            <person name="Kong X."/>
            <person name="Jiao Y."/>
            <person name="Jia J."/>
        </authorList>
    </citation>
    <scope>NUCLEOTIDE SEQUENCE [LARGE SCALE GENOMIC DNA]</scope>
    <source>
        <strain evidence="10">cv. AL8/78</strain>
    </source>
</reference>
<dbReference type="InterPro" id="IPR036396">
    <property type="entry name" value="Cyt_P450_sf"/>
</dbReference>
<feature type="region of interest" description="Disordered" evidence="8">
    <location>
        <begin position="120"/>
        <end position="226"/>
    </location>
</feature>
<dbReference type="Gramene" id="AET6Gv20268500.3">
    <property type="protein sequence ID" value="AET6Gv20268500.3"/>
    <property type="gene ID" value="AET6Gv20268500"/>
</dbReference>
<dbReference type="AlphaFoldDB" id="A0A453N824"/>
<evidence type="ECO:0000256" key="7">
    <source>
        <dbReference type="ARBA" id="ARBA00023033"/>
    </source>
</evidence>
<reference evidence="9" key="4">
    <citation type="submission" date="2019-03" db="UniProtKB">
        <authorList>
            <consortium name="EnsemblPlants"/>
        </authorList>
    </citation>
    <scope>IDENTIFICATION</scope>
</reference>
<comment type="similarity">
    <text evidence="2">Belongs to the cytochrome P450 family.</text>
</comment>
<accession>A0A453N824</accession>
<keyword evidence="7" id="KW-0503">Monooxygenase</keyword>
<keyword evidence="4" id="KW-0479">Metal-binding</keyword>
<reference evidence="10" key="1">
    <citation type="journal article" date="2014" name="Science">
        <title>Ancient hybridizations among the ancestral genomes of bread wheat.</title>
        <authorList>
            <consortium name="International Wheat Genome Sequencing Consortium,"/>
            <person name="Marcussen T."/>
            <person name="Sandve S.R."/>
            <person name="Heier L."/>
            <person name="Spannagl M."/>
            <person name="Pfeifer M."/>
            <person name="Jakobsen K.S."/>
            <person name="Wulff B.B."/>
            <person name="Steuernagel B."/>
            <person name="Mayer K.F."/>
            <person name="Olsen O.A."/>
        </authorList>
    </citation>
    <scope>NUCLEOTIDE SEQUENCE [LARGE SCALE GENOMIC DNA]</scope>
    <source>
        <strain evidence="10">cv. AL8/78</strain>
    </source>
</reference>
<evidence type="ECO:0000256" key="5">
    <source>
        <dbReference type="ARBA" id="ARBA00023002"/>
    </source>
</evidence>
<protein>
    <submittedName>
        <fullName evidence="9">Uncharacterized protein</fullName>
    </submittedName>
</protein>
<sequence>MMRAVTAHGHAGDVCRFQEFVEESYVVVGAPSVGDFFPALRWVDRLRGIDAAYARLQTKRDAFVAGLVDDHRRRRGNAGGDGDTTSVIDELLALQETDPEYYTDNVVKGIVLVMFTTGTDHDGADRRVDDGAAAEAPGDAAEGEGRDRRQRRRGAAGRGVGHGQPALPALRREGEPPAVPRRPAHPGARGHGGLHGGRLQGPARHDDPREHVGDQPGRRRLGLPRGVPAGAVLGRRHGQGRAHAAVRARPEAVPGGRAGHAPSWLHAGGARAVLRVGCRGRPCH</sequence>